<proteinExistence type="predicted"/>
<organism evidence="1 2">
    <name type="scientific">Pseudomonas eucalypticola</name>
    <dbReference type="NCBI Taxonomy" id="2599595"/>
    <lineage>
        <taxon>Bacteria</taxon>
        <taxon>Pseudomonadati</taxon>
        <taxon>Pseudomonadota</taxon>
        <taxon>Gammaproteobacteria</taxon>
        <taxon>Pseudomonadales</taxon>
        <taxon>Pseudomonadaceae</taxon>
        <taxon>Pseudomonas</taxon>
    </lineage>
</organism>
<sequence>MHDSMENRRASIDEAHPTIDFGALLYRHIGSQGYHPAPRCHVIPAGRNFFHIQERASGRTLGFRRSHLEACALAQQLESSVPA</sequence>
<gene>
    <name evidence="1" type="ORF">HWQ56_16425</name>
</gene>
<dbReference type="Proteomes" id="UP000509568">
    <property type="component" value="Chromosome"/>
</dbReference>
<evidence type="ECO:0000313" key="2">
    <source>
        <dbReference type="Proteomes" id="UP000509568"/>
    </source>
</evidence>
<protein>
    <submittedName>
        <fullName evidence="1">Uncharacterized protein</fullName>
    </submittedName>
</protein>
<reference evidence="1 2" key="1">
    <citation type="submission" date="2020-06" db="EMBL/GenBank/DDBJ databases">
        <title>Pseudomonas eucalypticola sp. nov., an endophyte of Eucalyptus dunnii leaves with biocontrol ability of eucalyptus leaf blight.</title>
        <authorList>
            <person name="Liu Y."/>
            <person name="Song Z."/>
            <person name="Zeng H."/>
            <person name="Lu M."/>
            <person name="Wang X."/>
            <person name="Lian X."/>
            <person name="Zhang Q."/>
        </authorList>
    </citation>
    <scope>NUCLEOTIDE SEQUENCE [LARGE SCALE GENOMIC DNA]</scope>
    <source>
        <strain evidence="1 2">NP-1</strain>
    </source>
</reference>
<dbReference type="AlphaFoldDB" id="A0A7D5D4W6"/>
<evidence type="ECO:0000313" key="1">
    <source>
        <dbReference type="EMBL" id="QKZ02261.1"/>
    </source>
</evidence>
<name>A0A7D5D4W6_9PSED</name>
<dbReference type="EMBL" id="CP056030">
    <property type="protein sequence ID" value="QKZ02261.1"/>
    <property type="molecule type" value="Genomic_DNA"/>
</dbReference>
<accession>A0A7D5D4W6</accession>
<dbReference type="KEGG" id="pez:HWQ56_16425"/>
<keyword evidence="2" id="KW-1185">Reference proteome</keyword>